<evidence type="ECO:0000313" key="6">
    <source>
        <dbReference type="Proteomes" id="UP000593562"/>
    </source>
</evidence>
<feature type="compositionally biased region" description="Basic and acidic residues" evidence="3">
    <location>
        <begin position="522"/>
        <end position="534"/>
    </location>
</feature>
<proteinExistence type="predicted"/>
<dbReference type="SMART" id="SM00297">
    <property type="entry name" value="BROMO"/>
    <property type="match status" value="1"/>
</dbReference>
<feature type="compositionally biased region" description="Polar residues" evidence="3">
    <location>
        <begin position="660"/>
        <end position="672"/>
    </location>
</feature>
<feature type="region of interest" description="Disordered" evidence="3">
    <location>
        <begin position="594"/>
        <end position="626"/>
    </location>
</feature>
<feature type="compositionally biased region" description="Polar residues" evidence="3">
    <location>
        <begin position="742"/>
        <end position="756"/>
    </location>
</feature>
<dbReference type="InterPro" id="IPR001487">
    <property type="entry name" value="Bromodomain"/>
</dbReference>
<dbReference type="Proteomes" id="UP000593562">
    <property type="component" value="Unassembled WGS sequence"/>
</dbReference>
<dbReference type="Gene3D" id="1.20.920.10">
    <property type="entry name" value="Bromodomain-like"/>
    <property type="match status" value="1"/>
</dbReference>
<dbReference type="InterPro" id="IPR036427">
    <property type="entry name" value="Bromodomain-like_sf"/>
</dbReference>
<dbReference type="InParanoid" id="A0A7J7DX99"/>
<feature type="compositionally biased region" description="Basic residues" evidence="3">
    <location>
        <begin position="289"/>
        <end position="304"/>
    </location>
</feature>
<dbReference type="PANTHER" id="PTHR22881">
    <property type="entry name" value="BROMODOMAIN CONTAINING PROTEIN"/>
    <property type="match status" value="1"/>
</dbReference>
<evidence type="ECO:0000256" key="1">
    <source>
        <dbReference type="ARBA" id="ARBA00023117"/>
    </source>
</evidence>
<feature type="compositionally biased region" description="Polar residues" evidence="3">
    <location>
        <begin position="709"/>
        <end position="732"/>
    </location>
</feature>
<sequence length="766" mass="84265">MGKIVEKRMKKKGRPSLMDIQKRAVKEQQQQEQLQKRSNTSAHSSFSNYKSATTVSLRRSTRRNPNVSPERDHIDNEDELLRGKRREKKMKLVLKLPASQNSPRDSGASDTELNLEVEDDNHHLAASNQEMLKINAIGDGSGIGESDKAEKPVSSTNQASKHPGTWLDSGLSTPLPDEKLLLFILDRLQKKDTYGVFSEPVDLNELPDYLDVVEHPMDFSTVRKKLAGGVYSYLEQFEKDVFLICSNAMQYNAPDTIYFRQARSIQELAKKNFENLRQESDDNEPERKVVRRGRPPTKNFKKHLGRPSLERVGLDFSSDASLATGVESNIVSSDMRKITPVSDKSGFSDPSGQYGSQKNFSMLERNDDTSGFIFKGSSMKHGKKQVVHDENRRNTYKQYQPLASRQDPSVYNAFGIEMKNLMPIGFRAEYGYARSLARFASNLGPATWKIASKKIEKALPPGVKFGPGWVGENDIAMRPLVQPSPTAGLSSSSGPFFRPECPESSYPVEICSTTIGSTTIEPKGEKEQLSEKLHGQSLSEKPSVPPALTDNLSKPPPQTTSPSLSTANRLSDSCVEKAEVLERLNSLTGLNALNRNSNAISPRPPFQKIQSPPLHPGMKGVNGTYGFNVQSQTRKIGGATRPLGFNFQSSQTLESVSRANANLARPSTSNAKNSEEMKLSENSSAVRPSSLLPDSGGHASASPGPRLLSQPSRQGSQPQEKSDSILSPQQKPDSVPPDLNIGFQSPGSPSSSNQLDSVQLDLALQL</sequence>
<feature type="region of interest" description="Disordered" evidence="3">
    <location>
        <begin position="276"/>
        <end position="304"/>
    </location>
</feature>
<dbReference type="PRINTS" id="PR00503">
    <property type="entry name" value="BROMODOMAIN"/>
</dbReference>
<evidence type="ECO:0000256" key="3">
    <source>
        <dbReference type="SAM" id="MobiDB-lite"/>
    </source>
</evidence>
<dbReference type="SUPFAM" id="SSF47370">
    <property type="entry name" value="Bromodomain"/>
    <property type="match status" value="1"/>
</dbReference>
<feature type="domain" description="Bromo" evidence="4">
    <location>
        <begin position="189"/>
        <end position="259"/>
    </location>
</feature>
<evidence type="ECO:0000256" key="2">
    <source>
        <dbReference type="PROSITE-ProRule" id="PRU00035"/>
    </source>
</evidence>
<feature type="region of interest" description="Disordered" evidence="3">
    <location>
        <begin position="517"/>
        <end position="570"/>
    </location>
</feature>
<name>A0A7J7DX99_TRIWF</name>
<dbReference type="EMBL" id="JAAARO010000002">
    <property type="protein sequence ID" value="KAF5751002.1"/>
    <property type="molecule type" value="Genomic_DNA"/>
</dbReference>
<feature type="compositionally biased region" description="Polar residues" evidence="3">
    <location>
        <begin position="36"/>
        <end position="67"/>
    </location>
</feature>
<organism evidence="5 6">
    <name type="scientific">Tripterygium wilfordii</name>
    <name type="common">Thunder God vine</name>
    <dbReference type="NCBI Taxonomy" id="458696"/>
    <lineage>
        <taxon>Eukaryota</taxon>
        <taxon>Viridiplantae</taxon>
        <taxon>Streptophyta</taxon>
        <taxon>Embryophyta</taxon>
        <taxon>Tracheophyta</taxon>
        <taxon>Spermatophyta</taxon>
        <taxon>Magnoliopsida</taxon>
        <taxon>eudicotyledons</taxon>
        <taxon>Gunneridae</taxon>
        <taxon>Pentapetalae</taxon>
        <taxon>rosids</taxon>
        <taxon>fabids</taxon>
        <taxon>Celastrales</taxon>
        <taxon>Celastraceae</taxon>
        <taxon>Tripterygium</taxon>
    </lineage>
</organism>
<dbReference type="OrthoDB" id="21449at2759"/>
<gene>
    <name evidence="5" type="ORF">HS088_TW02G00012</name>
</gene>
<comment type="caution">
    <text evidence="5">The sequence shown here is derived from an EMBL/GenBank/DDBJ whole genome shotgun (WGS) entry which is preliminary data.</text>
</comment>
<feature type="region of interest" description="Disordered" evidence="3">
    <location>
        <begin position="143"/>
        <end position="170"/>
    </location>
</feature>
<dbReference type="PANTHER" id="PTHR22881:SF27">
    <property type="entry name" value="BROMODOMAIN CONTAINING 7_9"/>
    <property type="match status" value="1"/>
</dbReference>
<dbReference type="Pfam" id="PF00439">
    <property type="entry name" value="Bromodomain"/>
    <property type="match status" value="1"/>
</dbReference>
<dbReference type="InterPro" id="IPR051831">
    <property type="entry name" value="Bromodomain_contain_prot"/>
</dbReference>
<keyword evidence="6" id="KW-1185">Reference proteome</keyword>
<accession>A0A7J7DX99</accession>
<evidence type="ECO:0000313" key="5">
    <source>
        <dbReference type="EMBL" id="KAF5751002.1"/>
    </source>
</evidence>
<dbReference type="AlphaFoldDB" id="A0A7J7DX99"/>
<reference evidence="5 6" key="1">
    <citation type="journal article" date="2020" name="Nat. Commun.">
        <title>Genome of Tripterygium wilfordii and identification of cytochrome P450 involved in triptolide biosynthesis.</title>
        <authorList>
            <person name="Tu L."/>
            <person name="Su P."/>
            <person name="Zhang Z."/>
            <person name="Gao L."/>
            <person name="Wang J."/>
            <person name="Hu T."/>
            <person name="Zhou J."/>
            <person name="Zhang Y."/>
            <person name="Zhao Y."/>
            <person name="Liu Y."/>
            <person name="Song Y."/>
            <person name="Tong Y."/>
            <person name="Lu Y."/>
            <person name="Yang J."/>
            <person name="Xu C."/>
            <person name="Jia M."/>
            <person name="Peters R.J."/>
            <person name="Huang L."/>
            <person name="Gao W."/>
        </authorList>
    </citation>
    <scope>NUCLEOTIDE SEQUENCE [LARGE SCALE GENOMIC DNA]</scope>
    <source>
        <strain evidence="6">cv. XIE 37</strain>
        <tissue evidence="5">Leaf</tissue>
    </source>
</reference>
<protein>
    <recommendedName>
        <fullName evidence="4">Bromo domain-containing protein</fullName>
    </recommendedName>
</protein>
<keyword evidence="1 2" id="KW-0103">Bromodomain</keyword>
<feature type="compositionally biased region" description="Basic and acidic residues" evidence="3">
    <location>
        <begin position="69"/>
        <end position="82"/>
    </location>
</feature>
<evidence type="ECO:0000259" key="4">
    <source>
        <dbReference type="PROSITE" id="PS50014"/>
    </source>
</evidence>
<dbReference type="PROSITE" id="PS50014">
    <property type="entry name" value="BROMODOMAIN_2"/>
    <property type="match status" value="1"/>
</dbReference>
<feature type="compositionally biased region" description="Basic and acidic residues" evidence="3">
    <location>
        <begin position="276"/>
        <end position="288"/>
    </location>
</feature>
<feature type="region of interest" description="Disordered" evidence="3">
    <location>
        <begin position="660"/>
        <end position="756"/>
    </location>
</feature>
<feature type="region of interest" description="Disordered" evidence="3">
    <location>
        <begin position="1"/>
        <end position="83"/>
    </location>
</feature>